<keyword evidence="6 12" id="KW-0547">Nucleotide-binding</keyword>
<gene>
    <name evidence="12 14" type="primary">rbsK</name>
    <name evidence="14" type="ORF">J43TS3_02010</name>
</gene>
<feature type="active site" description="Proton acceptor" evidence="12">
    <location>
        <position position="241"/>
    </location>
</feature>
<comment type="similarity">
    <text evidence="1">Belongs to the carbohydrate kinase pfkB family.</text>
</comment>
<comment type="subcellular location">
    <subcellularLocation>
        <location evidence="12">Cytoplasm</location>
    </subcellularLocation>
</comment>
<dbReference type="EC" id="2.7.1.15" evidence="2 12"/>
<comment type="caution">
    <text evidence="12">Lacks conserved residue(s) required for the propagation of feature annotation.</text>
</comment>
<evidence type="ECO:0000256" key="12">
    <source>
        <dbReference type="HAMAP-Rule" id="MF_01987"/>
    </source>
</evidence>
<keyword evidence="4 12" id="KW-0808">Transferase</keyword>
<comment type="subunit">
    <text evidence="12">Homodimer.</text>
</comment>
<dbReference type="InterPro" id="IPR011877">
    <property type="entry name" value="Ribokinase"/>
</dbReference>
<evidence type="ECO:0000256" key="2">
    <source>
        <dbReference type="ARBA" id="ARBA00012035"/>
    </source>
</evidence>
<feature type="binding site" evidence="12">
    <location>
        <begin position="209"/>
        <end position="214"/>
    </location>
    <ligand>
        <name>ATP</name>
        <dbReference type="ChEBI" id="CHEBI:30616"/>
    </ligand>
</feature>
<comment type="function">
    <text evidence="12">Catalyzes the phosphorylation of ribose at O-5 in a reaction requiring ATP and magnesium. The resulting D-ribose-5-phosphate can then be used either for sythesis of nucleotides, histidine, and tryptophan, or as a component of the pentose phosphate pathway.</text>
</comment>
<dbReference type="GO" id="GO:0019303">
    <property type="term" value="P:D-ribose catabolic process"/>
    <property type="evidence" value="ECO:0007669"/>
    <property type="project" value="UniProtKB-UniRule"/>
</dbReference>
<evidence type="ECO:0000256" key="6">
    <source>
        <dbReference type="ARBA" id="ARBA00022741"/>
    </source>
</evidence>
<evidence type="ECO:0000256" key="10">
    <source>
        <dbReference type="ARBA" id="ARBA00022958"/>
    </source>
</evidence>
<comment type="cofactor">
    <cofactor evidence="12">
        <name>Mg(2+)</name>
        <dbReference type="ChEBI" id="CHEBI:18420"/>
    </cofactor>
    <text evidence="12">Requires a divalent cation, most likely magnesium in vivo, as an electrophilic catalyst to aid phosphoryl group transfer. It is the chelate of the metal and the nucleotide that is the actual substrate.</text>
</comment>
<keyword evidence="10 12" id="KW-0630">Potassium</keyword>
<dbReference type="PANTHER" id="PTHR10584:SF166">
    <property type="entry name" value="RIBOKINASE"/>
    <property type="match status" value="1"/>
</dbReference>
<dbReference type="HAMAP" id="MF_01987">
    <property type="entry name" value="Ribokinase"/>
    <property type="match status" value="1"/>
</dbReference>
<keyword evidence="5 12" id="KW-0479">Metal-binding</keyword>
<dbReference type="GO" id="GO:0005524">
    <property type="term" value="F:ATP binding"/>
    <property type="evidence" value="ECO:0007669"/>
    <property type="project" value="UniProtKB-UniRule"/>
</dbReference>
<dbReference type="SUPFAM" id="SSF53613">
    <property type="entry name" value="Ribokinase-like"/>
    <property type="match status" value="1"/>
</dbReference>
<dbReference type="InterPro" id="IPR011611">
    <property type="entry name" value="PfkB_dom"/>
</dbReference>
<comment type="pathway">
    <text evidence="12">Carbohydrate metabolism; D-ribose degradation; D-ribose 5-phosphate from beta-D-ribopyranose: step 2/2.</text>
</comment>
<name>A0A919X6R6_9BACI</name>
<comment type="similarity">
    <text evidence="12">Belongs to the carbohydrate kinase PfkB family. Ribokinase subfamily.</text>
</comment>
<dbReference type="GO" id="GO:0004747">
    <property type="term" value="F:ribokinase activity"/>
    <property type="evidence" value="ECO:0007669"/>
    <property type="project" value="UniProtKB-UniRule"/>
</dbReference>
<dbReference type="GO" id="GO:0046872">
    <property type="term" value="F:metal ion binding"/>
    <property type="evidence" value="ECO:0007669"/>
    <property type="project" value="UniProtKB-KW"/>
</dbReference>
<keyword evidence="7 12" id="KW-0418">Kinase</keyword>
<dbReference type="EMBL" id="BORP01000001">
    <property type="protein sequence ID" value="GIO25590.1"/>
    <property type="molecule type" value="Genomic_DNA"/>
</dbReference>
<reference evidence="14" key="1">
    <citation type="submission" date="2021-03" db="EMBL/GenBank/DDBJ databases">
        <title>Antimicrobial resistance genes in bacteria isolated from Japanese honey, and their potential for conferring macrolide and lincosamide resistance in the American foulbrood pathogen Paenibacillus larvae.</title>
        <authorList>
            <person name="Okamoto M."/>
            <person name="Kumagai M."/>
            <person name="Kanamori H."/>
            <person name="Takamatsu D."/>
        </authorList>
    </citation>
    <scope>NUCLEOTIDE SEQUENCE</scope>
    <source>
        <strain evidence="14">J43TS3</strain>
    </source>
</reference>
<comment type="catalytic activity">
    <reaction evidence="12">
        <text>D-ribose + ATP = D-ribose 5-phosphate + ADP + H(+)</text>
        <dbReference type="Rhea" id="RHEA:13697"/>
        <dbReference type="ChEBI" id="CHEBI:15378"/>
        <dbReference type="ChEBI" id="CHEBI:30616"/>
        <dbReference type="ChEBI" id="CHEBI:47013"/>
        <dbReference type="ChEBI" id="CHEBI:78346"/>
        <dbReference type="ChEBI" id="CHEBI:456216"/>
        <dbReference type="EC" id="2.7.1.15"/>
    </reaction>
</comment>
<dbReference type="PANTHER" id="PTHR10584">
    <property type="entry name" value="SUGAR KINASE"/>
    <property type="match status" value="1"/>
</dbReference>
<comment type="caution">
    <text evidence="14">The sequence shown here is derived from an EMBL/GenBank/DDBJ whole genome shotgun (WGS) entry which is preliminary data.</text>
</comment>
<protein>
    <recommendedName>
        <fullName evidence="3 12">Ribokinase</fullName>
        <shortName evidence="12">RK</shortName>
        <ecNumber evidence="2 12">2.7.1.15</ecNumber>
    </recommendedName>
</protein>
<dbReference type="Pfam" id="PF00294">
    <property type="entry name" value="PfkB"/>
    <property type="match status" value="1"/>
</dbReference>
<dbReference type="NCBIfam" id="TIGR02152">
    <property type="entry name" value="D_ribokin_bact"/>
    <property type="match status" value="1"/>
</dbReference>
<sequence>MVKKPKVTVVGSINMDLIVKTGKVPNQGETVLGDSFSTLPGGKGANQAVAAARLGSYVSMIGSVGNDEFGKSLINILKEEGINTNGISISEDEATGIATIIISENDNRIIVAPGANRGVTPSVVASHKELILESDVVLLQLEIPLDTVVYTTELCNENNIPVIINPAPYQALPSKVINLATYLTPNDIEAEAITMDTILHTIQEKLIITKGADGVAFYQGNEEATVPGLTVEVEDTTGAGDTFNGAFATKFGSGASLDDAILFANAAAALSVTKFGAQAGMPTEQQVNDFLKERDLAK</sequence>
<dbReference type="InterPro" id="IPR002139">
    <property type="entry name" value="Ribo/fructo_kinase"/>
</dbReference>
<feature type="binding site" evidence="12">
    <location>
        <position position="271"/>
    </location>
    <ligand>
        <name>K(+)</name>
        <dbReference type="ChEBI" id="CHEBI:29103"/>
    </ligand>
</feature>
<evidence type="ECO:0000256" key="8">
    <source>
        <dbReference type="ARBA" id="ARBA00022840"/>
    </source>
</evidence>
<feature type="binding site" evidence="12">
    <location>
        <position position="276"/>
    </location>
    <ligand>
        <name>K(+)</name>
        <dbReference type="ChEBI" id="CHEBI:29103"/>
    </ligand>
</feature>
<keyword evidence="12" id="KW-0963">Cytoplasm</keyword>
<dbReference type="Proteomes" id="UP000676917">
    <property type="component" value="Unassembled WGS sequence"/>
</dbReference>
<dbReference type="InterPro" id="IPR029056">
    <property type="entry name" value="Ribokinase-like"/>
</dbReference>
<feature type="binding site" evidence="12">
    <location>
        <begin position="240"/>
        <end position="241"/>
    </location>
    <ligand>
        <name>ATP</name>
        <dbReference type="ChEBI" id="CHEBI:30616"/>
    </ligand>
</feature>
<dbReference type="InterPro" id="IPR002173">
    <property type="entry name" value="Carboh/pur_kinase_PfkB_CS"/>
</dbReference>
<keyword evidence="8 12" id="KW-0067">ATP-binding</keyword>
<proteinExistence type="inferred from homology"/>
<feature type="binding site" evidence="12">
    <location>
        <position position="142"/>
    </location>
    <ligand>
        <name>substrate</name>
    </ligand>
</feature>
<evidence type="ECO:0000256" key="5">
    <source>
        <dbReference type="ARBA" id="ARBA00022723"/>
    </source>
</evidence>
<evidence type="ECO:0000256" key="11">
    <source>
        <dbReference type="ARBA" id="ARBA00023277"/>
    </source>
</evidence>
<evidence type="ECO:0000256" key="7">
    <source>
        <dbReference type="ARBA" id="ARBA00022777"/>
    </source>
</evidence>
<feature type="binding site" evidence="12">
    <location>
        <begin position="42"/>
        <end position="46"/>
    </location>
    <ligand>
        <name>substrate</name>
    </ligand>
</feature>
<evidence type="ECO:0000259" key="13">
    <source>
        <dbReference type="Pfam" id="PF00294"/>
    </source>
</evidence>
<evidence type="ECO:0000256" key="9">
    <source>
        <dbReference type="ARBA" id="ARBA00022842"/>
    </source>
</evidence>
<feature type="binding site" evidence="12">
    <location>
        <position position="237"/>
    </location>
    <ligand>
        <name>K(+)</name>
        <dbReference type="ChEBI" id="CHEBI:29103"/>
    </ligand>
</feature>
<dbReference type="PRINTS" id="PR00990">
    <property type="entry name" value="RIBOKINASE"/>
</dbReference>
<evidence type="ECO:0000313" key="14">
    <source>
        <dbReference type="EMBL" id="GIO25590.1"/>
    </source>
</evidence>
<keyword evidence="9 12" id="KW-0460">Magnesium</keyword>
<keyword evidence="11 12" id="KW-0119">Carbohydrate metabolism</keyword>
<organism evidence="14 15">
    <name type="scientific">Ornithinibacillus bavariensis</name>
    <dbReference type="NCBI Taxonomy" id="545502"/>
    <lineage>
        <taxon>Bacteria</taxon>
        <taxon>Bacillati</taxon>
        <taxon>Bacillota</taxon>
        <taxon>Bacilli</taxon>
        <taxon>Bacillales</taxon>
        <taxon>Bacillaceae</taxon>
        <taxon>Ornithinibacillus</taxon>
    </lineage>
</organism>
<feature type="binding site" evidence="12">
    <location>
        <position position="186"/>
    </location>
    <ligand>
        <name>ATP</name>
        <dbReference type="ChEBI" id="CHEBI:30616"/>
    </ligand>
</feature>
<feature type="binding site" evidence="12">
    <location>
        <position position="235"/>
    </location>
    <ligand>
        <name>K(+)</name>
        <dbReference type="ChEBI" id="CHEBI:29103"/>
    </ligand>
</feature>
<feature type="binding site" evidence="12">
    <location>
        <begin position="14"/>
        <end position="16"/>
    </location>
    <ligand>
        <name>substrate</name>
    </ligand>
</feature>
<dbReference type="PROSITE" id="PS00584">
    <property type="entry name" value="PFKB_KINASES_2"/>
    <property type="match status" value="1"/>
</dbReference>
<feature type="binding site" evidence="12">
    <location>
        <position position="241"/>
    </location>
    <ligand>
        <name>substrate</name>
    </ligand>
</feature>
<evidence type="ECO:0000313" key="15">
    <source>
        <dbReference type="Proteomes" id="UP000676917"/>
    </source>
</evidence>
<feature type="binding site" evidence="12">
    <location>
        <position position="274"/>
    </location>
    <ligand>
        <name>K(+)</name>
        <dbReference type="ChEBI" id="CHEBI:29103"/>
    </ligand>
</feature>
<evidence type="ECO:0000256" key="4">
    <source>
        <dbReference type="ARBA" id="ARBA00022679"/>
    </source>
</evidence>
<dbReference type="GO" id="GO:0005829">
    <property type="term" value="C:cytosol"/>
    <property type="evidence" value="ECO:0007669"/>
    <property type="project" value="TreeGrafter"/>
</dbReference>
<keyword evidence="15" id="KW-1185">Reference proteome</keyword>
<feature type="domain" description="Carbohydrate kinase PfkB" evidence="13">
    <location>
        <begin position="5"/>
        <end position="283"/>
    </location>
</feature>
<accession>A0A919X6R6</accession>
<dbReference type="Gene3D" id="3.40.1190.20">
    <property type="match status" value="1"/>
</dbReference>
<dbReference type="CDD" id="cd01174">
    <property type="entry name" value="ribokinase"/>
    <property type="match status" value="1"/>
</dbReference>
<feature type="binding site" evidence="12">
    <location>
        <position position="265"/>
    </location>
    <ligand>
        <name>ATP</name>
        <dbReference type="ChEBI" id="CHEBI:30616"/>
    </ligand>
</feature>
<evidence type="ECO:0000256" key="1">
    <source>
        <dbReference type="ARBA" id="ARBA00005380"/>
    </source>
</evidence>
<comment type="activity regulation">
    <text evidence="12">Activated by a monovalent cation that binds near, but not in, the active site. The most likely occupant of the site in vivo is potassium. Ion binding induces a conformational change that may alter substrate affinity.</text>
</comment>
<dbReference type="AlphaFoldDB" id="A0A919X6R6"/>
<evidence type="ECO:0000256" key="3">
    <source>
        <dbReference type="ARBA" id="ARBA00016943"/>
    </source>
</evidence>